<evidence type="ECO:0000313" key="4">
    <source>
        <dbReference type="Proteomes" id="UP000054623"/>
    </source>
</evidence>
<dbReference type="OMA" id="QINCQAV"/>
<dbReference type="InterPro" id="IPR011437">
    <property type="entry name" value="DUF1540"/>
</dbReference>
<evidence type="ECO:0000313" key="3">
    <source>
        <dbReference type="EMBL" id="KTE91248.1"/>
    </source>
</evidence>
<evidence type="ECO:0000313" key="2">
    <source>
        <dbReference type="EMBL" id="CDX01862.1"/>
    </source>
</evidence>
<dbReference type="RefSeq" id="WP_005812124.1">
    <property type="nucleotide sequence ID" value="NZ_CABKQQ010000036.1"/>
</dbReference>
<reference evidence="3 4" key="2">
    <citation type="submission" date="2015-12" db="EMBL/GenBank/DDBJ databases">
        <title>Draft Genome Sequence of Desulfitobacterium hafniense Strain DH, a Sulfate-reducing Bacterium Isolated from Paddy Soils.</title>
        <authorList>
            <person name="Bao P."/>
            <person name="Zhang X."/>
            <person name="Li G."/>
        </authorList>
    </citation>
    <scope>NUCLEOTIDE SEQUENCE [LARGE SCALE GENOMIC DNA]</scope>
    <source>
        <strain evidence="3 4">DH</strain>
    </source>
</reference>
<proteinExistence type="predicted"/>
<dbReference type="Proteomes" id="UP000054623">
    <property type="component" value="Unassembled WGS sequence"/>
</dbReference>
<name>A0A098B0G6_DESHA</name>
<feature type="domain" description="DUF1540" evidence="1">
    <location>
        <begin position="78"/>
        <end position="116"/>
    </location>
</feature>
<evidence type="ECO:0000259" key="1">
    <source>
        <dbReference type="Pfam" id="PF07561"/>
    </source>
</evidence>
<dbReference type="OrthoDB" id="1684758at2"/>
<accession>A0A098B0G6</accession>
<dbReference type="PATRIC" id="fig|49338.4.peg.2126"/>
<gene>
    <name evidence="3" type="ORF">AT727_06540</name>
    <name evidence="2" type="ORF">DPCES_1975</name>
</gene>
<protein>
    <submittedName>
        <fullName evidence="2">DUF1540 domain protein</fullName>
    </submittedName>
</protein>
<dbReference type="AlphaFoldDB" id="A0A098B0G6"/>
<feature type="domain" description="DUF1540" evidence="1">
    <location>
        <begin position="6"/>
        <end position="43"/>
    </location>
</feature>
<dbReference type="Pfam" id="PF07561">
    <property type="entry name" value="DUF1540"/>
    <property type="match status" value="2"/>
</dbReference>
<organism evidence="2">
    <name type="scientific">Desulfitobacterium hafniense</name>
    <name type="common">Desulfitobacterium frappieri</name>
    <dbReference type="NCBI Taxonomy" id="49338"/>
    <lineage>
        <taxon>Bacteria</taxon>
        <taxon>Bacillati</taxon>
        <taxon>Bacillota</taxon>
        <taxon>Clostridia</taxon>
        <taxon>Eubacteriales</taxon>
        <taxon>Desulfitobacteriaceae</taxon>
        <taxon>Desulfitobacterium</taxon>
    </lineage>
</organism>
<dbReference type="EMBL" id="LOCK01000028">
    <property type="protein sequence ID" value="KTE91248.1"/>
    <property type="molecule type" value="Genomic_DNA"/>
</dbReference>
<sequence>MSVQLKCDAVNCVYNRSHLCSAEEIEVQGGETTGGDATFCGTFSSKSLGNFVSSLGNMNYSGSLKQAVSAEPIMDPKVHCNAVNCTYNDQRYCHADQVEIRNEVSHTAEETECQTFYPKMS</sequence>
<dbReference type="EMBL" id="LK996017">
    <property type="protein sequence ID" value="CDX01862.1"/>
    <property type="molecule type" value="Genomic_DNA"/>
</dbReference>
<reference evidence="2" key="1">
    <citation type="submission" date="2014-07" db="EMBL/GenBank/DDBJ databases">
        <authorList>
            <person name="Hornung V.Bastian."/>
        </authorList>
    </citation>
    <scope>NUCLEOTIDE SEQUENCE</scope>
    <source>
        <strain evidence="2">PCE-S</strain>
    </source>
</reference>